<dbReference type="EMBL" id="MK552327">
    <property type="protein sequence ID" value="QBJ02841.1"/>
    <property type="molecule type" value="Genomic_DNA"/>
</dbReference>
<protein>
    <submittedName>
        <fullName evidence="1">Uncharacterized protein</fullName>
    </submittedName>
</protein>
<evidence type="ECO:0000313" key="1">
    <source>
        <dbReference type="EMBL" id="QBJ02841.1"/>
    </source>
</evidence>
<name>A0A481W4V3_9CAUD</name>
<organism evidence="1 2">
    <name type="scientific">Pseudomonas phage Psa21</name>
    <dbReference type="NCBI Taxonomy" id="2530023"/>
    <lineage>
        <taxon>Viruses</taxon>
        <taxon>Duplodnaviria</taxon>
        <taxon>Heunggongvirae</taxon>
        <taxon>Uroviricota</taxon>
        <taxon>Caudoviricetes</taxon>
        <taxon>Chimalliviridae</taxon>
        <taxon>Tepukevirus</taxon>
        <taxon>Tepukevirus Psa21</taxon>
    </lineage>
</organism>
<reference evidence="1 2" key="1">
    <citation type="submission" date="2019-02" db="EMBL/GenBank/DDBJ databases">
        <authorList>
            <person name="Frampton R.A."/>
            <person name="Wojtus J.K."/>
            <person name="Fineran P.C."/>
            <person name="Hendrickson H.L."/>
        </authorList>
    </citation>
    <scope>NUCLEOTIDE SEQUENCE [LARGE SCALE GENOMIC DNA]</scope>
</reference>
<sequence>MTYEEQRKSDIVHITDLQQNLLRKPQMWKDTSMIESKWIRLLAGEEPIDDFIYAINYLLKHWLSQENITCSAGMHLFAYFQVWACFPQHIRDQHTSTLEAIQEFLRRPECTLMVFLDVLDGPHDVSEWVDIWWDRDVLETYVRGKKEELENPPFNFDLDRMKASIESGTISIPPGLAGKGELRAYLKNRLIELDKDNGQIGKV</sequence>
<evidence type="ECO:0000313" key="2">
    <source>
        <dbReference type="Proteomes" id="UP000294134"/>
    </source>
</evidence>
<keyword evidence="2" id="KW-1185">Reference proteome</keyword>
<gene>
    <name evidence="1" type="ORF">PSA21_315</name>
</gene>
<dbReference type="Proteomes" id="UP000294134">
    <property type="component" value="Segment"/>
</dbReference>
<accession>A0A481W4V3</accession>
<proteinExistence type="predicted"/>